<accession>A0A8J6F296</accession>
<dbReference type="Proteomes" id="UP000770717">
    <property type="component" value="Unassembled WGS sequence"/>
</dbReference>
<protein>
    <submittedName>
        <fullName evidence="1">Uncharacterized protein</fullName>
    </submittedName>
</protein>
<evidence type="ECO:0000313" key="1">
    <source>
        <dbReference type="EMBL" id="KAG9479754.1"/>
    </source>
</evidence>
<evidence type="ECO:0000313" key="2">
    <source>
        <dbReference type="Proteomes" id="UP000770717"/>
    </source>
</evidence>
<comment type="caution">
    <text evidence="1">The sequence shown here is derived from an EMBL/GenBank/DDBJ whole genome shotgun (WGS) entry which is preliminary data.</text>
</comment>
<sequence length="80" mass="9241">MFKGNSKTNNEVTIVANQNCSQKLSHHMTQQMVKKIRSSKHTHLQHRYTNICNGITSPNNQSSYPFWSPEKIFEQCNVCS</sequence>
<gene>
    <name evidence="1" type="ORF">GDO78_011668</name>
</gene>
<dbReference type="EMBL" id="WNTK01000007">
    <property type="protein sequence ID" value="KAG9479754.1"/>
    <property type="molecule type" value="Genomic_DNA"/>
</dbReference>
<proteinExistence type="predicted"/>
<organism evidence="1 2">
    <name type="scientific">Eleutherodactylus coqui</name>
    <name type="common">Puerto Rican coqui</name>
    <dbReference type="NCBI Taxonomy" id="57060"/>
    <lineage>
        <taxon>Eukaryota</taxon>
        <taxon>Metazoa</taxon>
        <taxon>Chordata</taxon>
        <taxon>Craniata</taxon>
        <taxon>Vertebrata</taxon>
        <taxon>Euteleostomi</taxon>
        <taxon>Amphibia</taxon>
        <taxon>Batrachia</taxon>
        <taxon>Anura</taxon>
        <taxon>Neobatrachia</taxon>
        <taxon>Hyloidea</taxon>
        <taxon>Eleutherodactylidae</taxon>
        <taxon>Eleutherodactylinae</taxon>
        <taxon>Eleutherodactylus</taxon>
        <taxon>Eleutherodactylus</taxon>
    </lineage>
</organism>
<reference evidence="1" key="1">
    <citation type="thesis" date="2020" institute="ProQuest LLC" country="789 East Eisenhower Parkway, Ann Arbor, MI, USA">
        <title>Comparative Genomics and Chromosome Evolution.</title>
        <authorList>
            <person name="Mudd A.B."/>
        </authorList>
    </citation>
    <scope>NUCLEOTIDE SEQUENCE</scope>
    <source>
        <strain evidence="1">HN-11 Male</strain>
        <tissue evidence="1">Kidney and liver</tissue>
    </source>
</reference>
<name>A0A8J6F296_ELECQ</name>
<keyword evidence="2" id="KW-1185">Reference proteome</keyword>
<dbReference type="AlphaFoldDB" id="A0A8J6F296"/>